<name>A0A5D3GJU2_9PSED</name>
<dbReference type="EMBL" id="VSRO01000022">
    <property type="protein sequence ID" value="TYK54274.1"/>
    <property type="molecule type" value="Genomic_DNA"/>
</dbReference>
<evidence type="ECO:0000313" key="3">
    <source>
        <dbReference type="EMBL" id="TYK54274.1"/>
    </source>
</evidence>
<dbReference type="SUPFAM" id="SSF53474">
    <property type="entry name" value="alpha/beta-Hydrolases"/>
    <property type="match status" value="1"/>
</dbReference>
<dbReference type="InterPro" id="IPR013120">
    <property type="entry name" value="FAR_NAD-bd"/>
</dbReference>
<dbReference type="Gene3D" id="3.40.50.720">
    <property type="entry name" value="NAD(P)-binding Rossmann-like Domain"/>
    <property type="match status" value="1"/>
</dbReference>
<evidence type="ECO:0000259" key="1">
    <source>
        <dbReference type="Pfam" id="PF07993"/>
    </source>
</evidence>
<dbReference type="InterPro" id="IPR050177">
    <property type="entry name" value="Lipid_A_modif_metabolic_enz"/>
</dbReference>
<dbReference type="EMBL" id="VSRO01000001">
    <property type="protein sequence ID" value="TYK59575.1"/>
    <property type="molecule type" value="Genomic_DNA"/>
</dbReference>
<dbReference type="InterPro" id="IPR029058">
    <property type="entry name" value="AB_hydrolase_fold"/>
</dbReference>
<dbReference type="CDD" id="cd05263">
    <property type="entry name" value="MupV_like_SDR_e"/>
    <property type="match status" value="1"/>
</dbReference>
<comment type="caution">
    <text evidence="4">The sequence shown here is derived from an EMBL/GenBank/DDBJ whole genome shotgun (WGS) entry which is preliminary data.</text>
</comment>
<dbReference type="AlphaFoldDB" id="A0A5D3GJU2"/>
<dbReference type="Pfam" id="PF07993">
    <property type="entry name" value="NAD_binding_4"/>
    <property type="match status" value="1"/>
</dbReference>
<feature type="domain" description="AB hydrolase-1" evidence="2">
    <location>
        <begin position="407"/>
        <end position="651"/>
    </location>
</feature>
<dbReference type="InterPro" id="IPR000073">
    <property type="entry name" value="AB_hydrolase_1"/>
</dbReference>
<dbReference type="SUPFAM" id="SSF51735">
    <property type="entry name" value="NAD(P)-binding Rossmann-fold domains"/>
    <property type="match status" value="1"/>
</dbReference>
<evidence type="ECO:0000259" key="2">
    <source>
        <dbReference type="Pfam" id="PF12697"/>
    </source>
</evidence>
<proteinExistence type="predicted"/>
<sequence>MNRPEQARHLPFEEGDMKKLYVTGGTGFLGSHFIYRHLLTGEFDVTCLVRGRDDNECRHRIRDAVLSAGQHYPATDARLSFAGLKARRADITQPLAGMDIAQSRAQASEQAVFLHFASSLNFEEKNRDIIYEHNINGLTHAFHAAQALGCQTFFYISTAYTAGVGSGEVEECLHQSTEFNNYYEETKCAAEHLIDRLCTASGIELVIIRPSIVIGPQATQSAGGSTTGLYGFLREVNRLKRAMRNTEQTVRLSGKPHARVNLVPVDQVCQDIMRVYDNLASCPRGIFHATSSTNIEVRVLLDIISRAIELSGLQIDESGLENPSAIEKLLARKTVFYNPYIHNTKTFLRADGGGCALTIADVEGYIKGGVVALSQRKPDLLRQYVIDTQDRVPLNVYASADKRKETVVFINAVGMPLELANRLREALEDDFRFVTWESRGIPSPVDDIDTIDVSVAAHIGDLQRIFDYFNIEKAHLIGWCSGAYIAYHARKLKEVASLTLISGAYGLVSAEEEETAFMRNLRQVLPLISQSRSQAERFHASFFARSGSENTESATQSRQSSEILDATDPNLIHLTSLPFESAESLYCYSRAITALQVGEYPLQDEQLGVPCHVIAGTCDEAVSPHESKRFIELHEGADYSEIAGMDHFGLYNHLGLLGVVTAYIKNLSPVMPGSQADA</sequence>
<protein>
    <submittedName>
        <fullName evidence="4">NAD-dependent epimerase/dehydratase family protein</fullName>
    </submittedName>
</protein>
<dbReference type="Gene3D" id="3.40.50.1820">
    <property type="entry name" value="alpha/beta hydrolase"/>
    <property type="match status" value="1"/>
</dbReference>
<dbReference type="Proteomes" id="UP000324029">
    <property type="component" value="Unassembled WGS sequence"/>
</dbReference>
<feature type="domain" description="Thioester reductase (TE)" evidence="1">
    <location>
        <begin position="22"/>
        <end position="271"/>
    </location>
</feature>
<reference evidence="4 5" key="2">
    <citation type="submission" date="2019-08" db="EMBL/GenBank/DDBJ databases">
        <authorList>
            <person name="Brilhante M."/>
            <person name="Perreten V."/>
        </authorList>
    </citation>
    <scope>NUCLEOTIDE SEQUENCE [LARGE SCALE GENOMIC DNA]</scope>
    <source>
        <strain evidence="4 5">MCP106</strain>
    </source>
</reference>
<reference evidence="4 5" key="1">
    <citation type="submission" date="2019-08" db="EMBL/GenBank/DDBJ databases">
        <title>Subclass B2 metallo-beta lactamase from Pseudomonas synxantha.</title>
        <authorList>
            <person name="Poirel L."/>
            <person name="Palmieri M."/>
            <person name="Masseron A."/>
            <person name="Perreten V."/>
            <person name="Nordman P."/>
        </authorList>
    </citation>
    <scope>NUCLEOTIDE SEQUENCE [LARGE SCALE GENOMIC DNA]</scope>
    <source>
        <strain evidence="4 5">MCP106</strain>
    </source>
</reference>
<gene>
    <name evidence="4" type="ORF">FXO26_00225</name>
    <name evidence="3" type="ORF">FXO26_28565</name>
</gene>
<dbReference type="InterPro" id="IPR036291">
    <property type="entry name" value="NAD(P)-bd_dom_sf"/>
</dbReference>
<accession>A0A5D3GJU2</accession>
<dbReference type="PANTHER" id="PTHR43245:SF51">
    <property type="entry name" value="SHORT CHAIN DEHYDROGENASE_REDUCTASE FAMILY 42E, MEMBER 2"/>
    <property type="match status" value="1"/>
</dbReference>
<dbReference type="Pfam" id="PF12697">
    <property type="entry name" value="Abhydrolase_6"/>
    <property type="match status" value="1"/>
</dbReference>
<organism evidence="4 5">
    <name type="scientific">Pseudomonas synxantha</name>
    <dbReference type="NCBI Taxonomy" id="47883"/>
    <lineage>
        <taxon>Bacteria</taxon>
        <taxon>Pseudomonadati</taxon>
        <taxon>Pseudomonadota</taxon>
        <taxon>Gammaproteobacteria</taxon>
        <taxon>Pseudomonadales</taxon>
        <taxon>Pseudomonadaceae</taxon>
        <taxon>Pseudomonas</taxon>
    </lineage>
</organism>
<evidence type="ECO:0000313" key="4">
    <source>
        <dbReference type="EMBL" id="TYK59575.1"/>
    </source>
</evidence>
<dbReference type="PANTHER" id="PTHR43245">
    <property type="entry name" value="BIFUNCTIONAL POLYMYXIN RESISTANCE PROTEIN ARNA"/>
    <property type="match status" value="1"/>
</dbReference>
<evidence type="ECO:0000313" key="5">
    <source>
        <dbReference type="Proteomes" id="UP000324029"/>
    </source>
</evidence>